<evidence type="ECO:0000313" key="4">
    <source>
        <dbReference type="Proteomes" id="UP001500307"/>
    </source>
</evidence>
<feature type="compositionally biased region" description="Pro residues" evidence="1">
    <location>
        <begin position="43"/>
        <end position="59"/>
    </location>
</feature>
<feature type="region of interest" description="Disordered" evidence="1">
    <location>
        <begin position="39"/>
        <end position="60"/>
    </location>
</feature>
<keyword evidence="2" id="KW-1133">Transmembrane helix</keyword>
<organism evidence="3 4">
    <name type="scientific">Micromonospora coerulea</name>
    <dbReference type="NCBI Taxonomy" id="47856"/>
    <lineage>
        <taxon>Bacteria</taxon>
        <taxon>Bacillati</taxon>
        <taxon>Actinomycetota</taxon>
        <taxon>Actinomycetes</taxon>
        <taxon>Micromonosporales</taxon>
        <taxon>Micromonosporaceae</taxon>
        <taxon>Micromonospora</taxon>
    </lineage>
</organism>
<accession>A0ABP8SKQ5</accession>
<proteinExistence type="predicted"/>
<feature type="transmembrane region" description="Helical" evidence="2">
    <location>
        <begin position="6"/>
        <end position="30"/>
    </location>
</feature>
<dbReference type="Proteomes" id="UP001500307">
    <property type="component" value="Unassembled WGS sequence"/>
</dbReference>
<keyword evidence="2" id="KW-0812">Transmembrane</keyword>
<name>A0ABP8SKQ5_9ACTN</name>
<protein>
    <submittedName>
        <fullName evidence="3">Uncharacterized protein</fullName>
    </submittedName>
</protein>
<keyword evidence="4" id="KW-1185">Reference proteome</keyword>
<gene>
    <name evidence="3" type="ORF">GCM10023176_31420</name>
</gene>
<keyword evidence="2" id="KW-0472">Membrane</keyword>
<evidence type="ECO:0000256" key="1">
    <source>
        <dbReference type="SAM" id="MobiDB-lite"/>
    </source>
</evidence>
<evidence type="ECO:0000313" key="3">
    <source>
        <dbReference type="EMBL" id="GAA4571213.1"/>
    </source>
</evidence>
<dbReference type="EMBL" id="BAABGU010000016">
    <property type="protein sequence ID" value="GAA4571213.1"/>
    <property type="molecule type" value="Genomic_DNA"/>
</dbReference>
<dbReference type="RefSeq" id="WP_346120241.1">
    <property type="nucleotide sequence ID" value="NZ_BAABGU010000016.1"/>
</dbReference>
<comment type="caution">
    <text evidence="3">The sequence shown here is derived from an EMBL/GenBank/DDBJ whole genome shotgun (WGS) entry which is preliminary data.</text>
</comment>
<reference evidence="4" key="1">
    <citation type="journal article" date="2019" name="Int. J. Syst. Evol. Microbiol.">
        <title>The Global Catalogue of Microorganisms (GCM) 10K type strain sequencing project: providing services to taxonomists for standard genome sequencing and annotation.</title>
        <authorList>
            <consortium name="The Broad Institute Genomics Platform"/>
            <consortium name="The Broad Institute Genome Sequencing Center for Infectious Disease"/>
            <person name="Wu L."/>
            <person name="Ma J."/>
        </authorList>
    </citation>
    <scope>NUCLEOTIDE SEQUENCE [LARGE SCALE GENOMIC DNA]</scope>
    <source>
        <strain evidence="4">JCM 3175</strain>
    </source>
</reference>
<sequence length="69" mass="7481">MLRHDGLWLYALLGTFFYILFSPQLLWAVVRIRDGSWGTRGAAPPPPTGTGCPPTPPVGVPTVLPVRVP</sequence>
<evidence type="ECO:0000256" key="2">
    <source>
        <dbReference type="SAM" id="Phobius"/>
    </source>
</evidence>